<dbReference type="GO" id="GO:0043565">
    <property type="term" value="F:sequence-specific DNA binding"/>
    <property type="evidence" value="ECO:0007669"/>
    <property type="project" value="InterPro"/>
</dbReference>
<keyword evidence="2" id="KW-0067">ATP-binding</keyword>
<sequence length="592" mass="64923">MLAEAVGEDVMAIPELGYGSTRKWRSNRKLLISLSEAPLIVANMQHSEQHATSLQHGSRMRSPPPPQSADASQPVIWTVSVSRLTGLLSDVIPEFDQRARMEQINLGFAEAVEVIGQRLRRERCDVLVAGGSNAAYLRSRLALPLAPIQATGFDLMEALARARRIAPRIGVVTHATDVPSFRAFQDSFDLDIAHRRFVTAEDARDCIADLRASGIQVIVGTGMAIDFAEQAGLPGVLLYSADSVRLALEHAIAVGTAPSNDRPTGRTSTRRARRTEALLGEDAAMSHVRELVQLYAPHPSTVLISGETGTGKELVARQLHAGSRRRGRFVAINCGAISESLLEAELFGYSDGAFTGARRGGHTGLIEAAQDGTLFLDEIGELPMPLQTRLLRVLEEREVLRVGATLPIAIDVRVVAASLQPLQTLVEQGRFRRDLFYRLAALRIALQPLRNRPGEIAVLLTHYFRQLGNIPSPLTSKALQRLQYHAWPGNVRELRNLVERLCIHWKAQAQDNLTLDQLEQWAPELLDMDAGDSVAAHEHTDLATSRMQLTATAVSAALKRANGNRALAAQALGISRTTLWRWMQTHASTWHA</sequence>
<evidence type="ECO:0000313" key="8">
    <source>
        <dbReference type="Proteomes" id="UP000239939"/>
    </source>
</evidence>
<name>A0A2S7EEB6_9XANT</name>
<comment type="caution">
    <text evidence="7">The sequence shown here is derived from an EMBL/GenBank/DDBJ whole genome shotgun (WGS) entry which is preliminary data.</text>
</comment>
<dbReference type="InterPro" id="IPR003593">
    <property type="entry name" value="AAA+_ATPase"/>
</dbReference>
<dbReference type="GO" id="GO:0019629">
    <property type="term" value="P:propionate catabolic process, 2-methylcitrate cycle"/>
    <property type="evidence" value="ECO:0007669"/>
    <property type="project" value="InterPro"/>
</dbReference>
<dbReference type="GO" id="GO:0000156">
    <property type="term" value="F:phosphorelay response regulator activity"/>
    <property type="evidence" value="ECO:0007669"/>
    <property type="project" value="InterPro"/>
</dbReference>
<dbReference type="SUPFAM" id="SSF46689">
    <property type="entry name" value="Homeodomain-like"/>
    <property type="match status" value="1"/>
</dbReference>
<dbReference type="OrthoDB" id="9804019at2"/>
<dbReference type="Gene3D" id="3.40.50.2300">
    <property type="match status" value="1"/>
</dbReference>
<dbReference type="PROSITE" id="PS00688">
    <property type="entry name" value="SIGMA54_INTERACT_3"/>
    <property type="match status" value="1"/>
</dbReference>
<keyword evidence="3" id="KW-0805">Transcription regulation</keyword>
<keyword evidence="4" id="KW-0804">Transcription</keyword>
<dbReference type="PANTHER" id="PTHR32071:SF81">
    <property type="entry name" value="PROPIONATE CATABOLISM OPERON REGULATORY PROTEIN"/>
    <property type="match status" value="1"/>
</dbReference>
<evidence type="ECO:0000256" key="3">
    <source>
        <dbReference type="ARBA" id="ARBA00023015"/>
    </source>
</evidence>
<feature type="compositionally biased region" description="Polar residues" evidence="5">
    <location>
        <begin position="46"/>
        <end position="56"/>
    </location>
</feature>
<organism evidence="7 8">
    <name type="scientific">Xanthomonas populi</name>
    <dbReference type="NCBI Taxonomy" id="53414"/>
    <lineage>
        <taxon>Bacteria</taxon>
        <taxon>Pseudomonadati</taxon>
        <taxon>Pseudomonadota</taxon>
        <taxon>Gammaproteobacteria</taxon>
        <taxon>Lysobacterales</taxon>
        <taxon>Lysobacteraceae</taxon>
        <taxon>Xanthomonas</taxon>
    </lineage>
</organism>
<dbReference type="Gene3D" id="1.10.10.60">
    <property type="entry name" value="Homeodomain-like"/>
    <property type="match status" value="1"/>
</dbReference>
<dbReference type="Pfam" id="PF02954">
    <property type="entry name" value="HTH_8"/>
    <property type="match status" value="1"/>
</dbReference>
<dbReference type="GO" id="GO:0005737">
    <property type="term" value="C:cytoplasm"/>
    <property type="evidence" value="ECO:0007669"/>
    <property type="project" value="InterPro"/>
</dbReference>
<dbReference type="Proteomes" id="UP000239939">
    <property type="component" value="Unassembled WGS sequence"/>
</dbReference>
<proteinExistence type="predicted"/>
<dbReference type="SMART" id="SM00382">
    <property type="entry name" value="AAA"/>
    <property type="match status" value="1"/>
</dbReference>
<evidence type="ECO:0000256" key="4">
    <source>
        <dbReference type="ARBA" id="ARBA00023163"/>
    </source>
</evidence>
<reference evidence="8" key="1">
    <citation type="submission" date="2016-08" db="EMBL/GenBank/DDBJ databases">
        <authorList>
            <person name="Merda D."/>
            <person name="Briand M."/>
            <person name="Taghouti G."/>
            <person name="Carrere S."/>
            <person name="Gouzy J."/>
            <person name="Portier P."/>
            <person name="Jacques M.-A."/>
            <person name="Fischer-Le Saux M."/>
        </authorList>
    </citation>
    <scope>NUCLEOTIDE SEQUENCE [LARGE SCALE GENOMIC DNA]</scope>
    <source>
        <strain evidence="8">CFBP1817</strain>
    </source>
</reference>
<dbReference type="PANTHER" id="PTHR32071">
    <property type="entry name" value="TRANSCRIPTIONAL REGULATORY PROTEIN"/>
    <property type="match status" value="1"/>
</dbReference>
<dbReference type="InterPro" id="IPR009057">
    <property type="entry name" value="Homeodomain-like_sf"/>
</dbReference>
<dbReference type="NCBIfam" id="NF011953">
    <property type="entry name" value="PRK15424.1"/>
    <property type="match status" value="1"/>
</dbReference>
<protein>
    <submittedName>
        <fullName evidence="7">Propionate catabolism operon regulatory protein PrpR</fullName>
    </submittedName>
</protein>
<dbReference type="GO" id="GO:0005524">
    <property type="term" value="F:ATP binding"/>
    <property type="evidence" value="ECO:0007669"/>
    <property type="project" value="UniProtKB-KW"/>
</dbReference>
<gene>
    <name evidence="7" type="ORF">XpopCFBP1817_17545</name>
</gene>
<dbReference type="CDD" id="cd00009">
    <property type="entry name" value="AAA"/>
    <property type="match status" value="1"/>
</dbReference>
<dbReference type="PROSITE" id="PS50045">
    <property type="entry name" value="SIGMA54_INTERACT_4"/>
    <property type="match status" value="1"/>
</dbReference>
<evidence type="ECO:0000259" key="6">
    <source>
        <dbReference type="PROSITE" id="PS50045"/>
    </source>
</evidence>
<dbReference type="InterPro" id="IPR025944">
    <property type="entry name" value="Sigma_54_int_dom_CS"/>
</dbReference>
<dbReference type="EMBL" id="MDEJ01000151">
    <property type="protein sequence ID" value="PPU88477.1"/>
    <property type="molecule type" value="Genomic_DNA"/>
</dbReference>
<dbReference type="Pfam" id="PF25601">
    <property type="entry name" value="AAA_lid_14"/>
    <property type="match status" value="1"/>
</dbReference>
<dbReference type="Pfam" id="PF06506">
    <property type="entry name" value="PrpR_N"/>
    <property type="match status" value="1"/>
</dbReference>
<feature type="region of interest" description="Disordered" evidence="5">
    <location>
        <begin position="46"/>
        <end position="71"/>
    </location>
</feature>
<keyword evidence="1" id="KW-0547">Nucleotide-binding</keyword>
<dbReference type="SUPFAM" id="SSF159800">
    <property type="entry name" value="PrpR receptor domain-like"/>
    <property type="match status" value="1"/>
</dbReference>
<dbReference type="PROSITE" id="PS00675">
    <property type="entry name" value="SIGMA54_INTERACT_1"/>
    <property type="match status" value="1"/>
</dbReference>
<evidence type="ECO:0000256" key="2">
    <source>
        <dbReference type="ARBA" id="ARBA00022840"/>
    </source>
</evidence>
<accession>A0A2S7EEB6</accession>
<keyword evidence="8" id="KW-1185">Reference proteome</keyword>
<evidence type="ECO:0000256" key="5">
    <source>
        <dbReference type="SAM" id="MobiDB-lite"/>
    </source>
</evidence>
<dbReference type="InterPro" id="IPR002197">
    <property type="entry name" value="HTH_Fis"/>
</dbReference>
<dbReference type="Gene3D" id="1.10.8.60">
    <property type="match status" value="1"/>
</dbReference>
<dbReference type="GO" id="GO:0006355">
    <property type="term" value="P:regulation of DNA-templated transcription"/>
    <property type="evidence" value="ECO:0007669"/>
    <property type="project" value="InterPro"/>
</dbReference>
<evidence type="ECO:0000313" key="7">
    <source>
        <dbReference type="EMBL" id="PPU88477.1"/>
    </source>
</evidence>
<dbReference type="InterPro" id="IPR010524">
    <property type="entry name" value="Sig_transdc_resp-reg_PrpR_N"/>
</dbReference>
<dbReference type="AlphaFoldDB" id="A0A2S7EEB6"/>
<dbReference type="InterPro" id="IPR002078">
    <property type="entry name" value="Sigma_54_int"/>
</dbReference>
<dbReference type="InterPro" id="IPR027417">
    <property type="entry name" value="P-loop_NTPase"/>
</dbReference>
<dbReference type="Pfam" id="PF00158">
    <property type="entry name" value="Sigma54_activat"/>
    <property type="match status" value="1"/>
</dbReference>
<dbReference type="InterPro" id="IPR012704">
    <property type="entry name" value="Sig_transdc_resp-reg_PrpR"/>
</dbReference>
<dbReference type="PRINTS" id="PR01590">
    <property type="entry name" value="HTHFIS"/>
</dbReference>
<dbReference type="Gene3D" id="3.40.50.300">
    <property type="entry name" value="P-loop containing nucleotide triphosphate hydrolases"/>
    <property type="match status" value="1"/>
</dbReference>
<dbReference type="InterPro" id="IPR025662">
    <property type="entry name" value="Sigma_54_int_dom_ATP-bd_1"/>
</dbReference>
<dbReference type="FunFam" id="3.40.50.300:FF:000006">
    <property type="entry name" value="DNA-binding transcriptional regulator NtrC"/>
    <property type="match status" value="1"/>
</dbReference>
<dbReference type="InterPro" id="IPR058031">
    <property type="entry name" value="AAA_lid_NorR"/>
</dbReference>
<feature type="domain" description="Sigma-54 factor interaction" evidence="6">
    <location>
        <begin position="278"/>
        <end position="503"/>
    </location>
</feature>
<evidence type="ECO:0000256" key="1">
    <source>
        <dbReference type="ARBA" id="ARBA00022741"/>
    </source>
</evidence>
<dbReference type="SUPFAM" id="SSF52540">
    <property type="entry name" value="P-loop containing nucleoside triphosphate hydrolases"/>
    <property type="match status" value="1"/>
</dbReference>
<dbReference type="NCBIfam" id="TIGR02329">
    <property type="entry name" value="propionate_PrpR"/>
    <property type="match status" value="1"/>
</dbReference>